<dbReference type="RefSeq" id="WP_253874115.1">
    <property type="nucleotide sequence ID" value="NZ_BAABHM010000017.1"/>
</dbReference>
<dbReference type="Gene3D" id="3.40.50.1000">
    <property type="entry name" value="HAD superfamily/HAD-like"/>
    <property type="match status" value="1"/>
</dbReference>
<dbReference type="Gene3D" id="3.30.1240.10">
    <property type="match status" value="1"/>
</dbReference>
<sequence>MATTSLPTTAALASSVPSSRLRAPLASSVMVALDIDGTLLGAGWEVPRETRIAVKALRLAGHHVVLASGRSLAGVLPVARSLGLAHGWAIASNGAVTARLNPLAPGEHTIQEATTFDPEPVARLVAAQLPETQIAVEETGWGYRTSTPVPDEVINGRQRVVSFEELWIKPTPRVFLRGAGVLDLLDPLRALGVTATTGGPTWVDVTPPDLSKATALDAVRQTLGIPSTHTVAVGDGINDIAMLTWAARGVAMGHAPAELRAVADEVTGTIAENGVVPVLRSLLATSPASISRNSTFDRSVR</sequence>
<name>A0ABP8XS81_9MICO</name>
<dbReference type="PROSITE" id="PS01229">
    <property type="entry name" value="COF_2"/>
    <property type="match status" value="1"/>
</dbReference>
<dbReference type="InterPro" id="IPR023214">
    <property type="entry name" value="HAD_sf"/>
</dbReference>
<dbReference type="Proteomes" id="UP001500843">
    <property type="component" value="Unassembled WGS sequence"/>
</dbReference>
<keyword evidence="1" id="KW-0378">Hydrolase</keyword>
<proteinExistence type="predicted"/>
<dbReference type="EMBL" id="BAABHM010000017">
    <property type="protein sequence ID" value="GAA4712860.1"/>
    <property type="molecule type" value="Genomic_DNA"/>
</dbReference>
<keyword evidence="2" id="KW-1185">Reference proteome</keyword>
<accession>A0ABP8XS81</accession>
<dbReference type="InterPro" id="IPR036412">
    <property type="entry name" value="HAD-like_sf"/>
</dbReference>
<comment type="caution">
    <text evidence="1">The sequence shown here is derived from an EMBL/GenBank/DDBJ whole genome shotgun (WGS) entry which is preliminary data.</text>
</comment>
<evidence type="ECO:0000313" key="1">
    <source>
        <dbReference type="EMBL" id="GAA4712860.1"/>
    </source>
</evidence>
<dbReference type="GO" id="GO:0016787">
    <property type="term" value="F:hydrolase activity"/>
    <property type="evidence" value="ECO:0007669"/>
    <property type="project" value="UniProtKB-KW"/>
</dbReference>
<dbReference type="Pfam" id="PF08282">
    <property type="entry name" value="Hydrolase_3"/>
    <property type="match status" value="2"/>
</dbReference>
<organism evidence="1 2">
    <name type="scientific">Promicromonospora umidemergens</name>
    <dbReference type="NCBI Taxonomy" id="629679"/>
    <lineage>
        <taxon>Bacteria</taxon>
        <taxon>Bacillati</taxon>
        <taxon>Actinomycetota</taxon>
        <taxon>Actinomycetes</taxon>
        <taxon>Micrococcales</taxon>
        <taxon>Promicromonosporaceae</taxon>
        <taxon>Promicromonospora</taxon>
    </lineage>
</organism>
<dbReference type="PANTHER" id="PTHR10000:SF8">
    <property type="entry name" value="HAD SUPERFAMILY HYDROLASE-LIKE, TYPE 3"/>
    <property type="match status" value="1"/>
</dbReference>
<evidence type="ECO:0000313" key="2">
    <source>
        <dbReference type="Proteomes" id="UP001500843"/>
    </source>
</evidence>
<protein>
    <submittedName>
        <fullName evidence="1">HAD family hydrolase</fullName>
    </submittedName>
</protein>
<dbReference type="SUPFAM" id="SSF56784">
    <property type="entry name" value="HAD-like"/>
    <property type="match status" value="1"/>
</dbReference>
<dbReference type="PANTHER" id="PTHR10000">
    <property type="entry name" value="PHOSPHOSERINE PHOSPHATASE"/>
    <property type="match status" value="1"/>
</dbReference>
<reference evidence="2" key="1">
    <citation type="journal article" date="2019" name="Int. J. Syst. Evol. Microbiol.">
        <title>The Global Catalogue of Microorganisms (GCM) 10K type strain sequencing project: providing services to taxonomists for standard genome sequencing and annotation.</title>
        <authorList>
            <consortium name="The Broad Institute Genomics Platform"/>
            <consortium name="The Broad Institute Genome Sequencing Center for Infectious Disease"/>
            <person name="Wu L."/>
            <person name="Ma J."/>
        </authorList>
    </citation>
    <scope>NUCLEOTIDE SEQUENCE [LARGE SCALE GENOMIC DNA]</scope>
    <source>
        <strain evidence="2">JCM 17975</strain>
    </source>
</reference>
<gene>
    <name evidence="1" type="ORF">GCM10023198_39740</name>
</gene>